<evidence type="ECO:0000313" key="12">
    <source>
        <dbReference type="EMBL" id="KAH0618285.1"/>
    </source>
</evidence>
<evidence type="ECO:0000256" key="10">
    <source>
        <dbReference type="ARBA" id="ARBA00044906"/>
    </source>
</evidence>
<evidence type="ECO:0000256" key="2">
    <source>
        <dbReference type="ARBA" id="ARBA00004878"/>
    </source>
</evidence>
<dbReference type="Pfam" id="PF00701">
    <property type="entry name" value="DHDPS"/>
    <property type="match status" value="1"/>
</dbReference>
<dbReference type="PIRSF" id="PIRSF001365">
    <property type="entry name" value="DHDPS"/>
    <property type="match status" value="1"/>
</dbReference>
<evidence type="ECO:0000256" key="5">
    <source>
        <dbReference type="ARBA" id="ARBA00012911"/>
    </source>
</evidence>
<reference evidence="12 13" key="1">
    <citation type="journal article" date="2022" name="Gigascience">
        <title>A chromosome-level genome assembly and annotation of the desert horned lizard, Phrynosoma platyrhinos, provides insight into chromosomal rearrangements among reptiles.</title>
        <authorList>
            <person name="Koochekian N."/>
            <person name="Ascanio A."/>
            <person name="Farleigh K."/>
            <person name="Card D.C."/>
            <person name="Schield D.R."/>
            <person name="Castoe T.A."/>
            <person name="Jezkova T."/>
        </authorList>
    </citation>
    <scope>NUCLEOTIDE SEQUENCE [LARGE SCALE GENOMIC DNA]</scope>
    <source>
        <strain evidence="12">NK-2021</strain>
    </source>
</reference>
<proteinExistence type="inferred from homology"/>
<evidence type="ECO:0000256" key="4">
    <source>
        <dbReference type="ARBA" id="ARBA00011881"/>
    </source>
</evidence>
<comment type="pathway">
    <text evidence="2">Amino-sugar metabolism; N-acetylneuraminate degradation.</text>
</comment>
<dbReference type="Gene3D" id="3.20.20.70">
    <property type="entry name" value="Aldolase class I"/>
    <property type="match status" value="1"/>
</dbReference>
<keyword evidence="9" id="KW-0119">Carbohydrate metabolism</keyword>
<evidence type="ECO:0000256" key="11">
    <source>
        <dbReference type="PIRNR" id="PIRNR001365"/>
    </source>
</evidence>
<sequence>MKQLGLATEREETWLRQENKEINFSVIGQYVDYLINEQGVKNVFVNGTTGEGMSLSIQERKQLAEEWVAKGKDKLDHVIVHVGALSLPESKELARHAAGIGVDGIAVIAPSFFKSVNKDGLVAFLGEVASQAPGIPFYYYHIPRLTGIKICVEELLDGMMEQIPSFKGVKFSDTDLLDFGRCAKKNDKGQFSLLYGVDEQLLCALAMGATGAVGSTYNYFGKTNHLVLEAFAGADLNSAQKYQFCVQEFLSFVIAQGFGVPQIKVVMSLVSGIPMGPPRLPLSSASEEFVLKVKAKLESLKNCPNSLL</sequence>
<dbReference type="SUPFAM" id="SSF51569">
    <property type="entry name" value="Aldolase"/>
    <property type="match status" value="1"/>
</dbReference>
<evidence type="ECO:0000256" key="6">
    <source>
        <dbReference type="ARBA" id="ARBA00022490"/>
    </source>
</evidence>
<dbReference type="PANTHER" id="PTHR12128">
    <property type="entry name" value="DIHYDRODIPICOLINATE SYNTHASE"/>
    <property type="match status" value="1"/>
</dbReference>
<dbReference type="PANTHER" id="PTHR12128:SF21">
    <property type="entry name" value="N-ACETYLNEURAMINATE LYASE"/>
    <property type="match status" value="1"/>
</dbReference>
<dbReference type="InterPro" id="IPR013785">
    <property type="entry name" value="Aldolase_TIM"/>
</dbReference>
<dbReference type="EC" id="4.1.3.3" evidence="5"/>
<dbReference type="InterPro" id="IPR002220">
    <property type="entry name" value="DapA-like"/>
</dbReference>
<dbReference type="EMBL" id="JAIPUX010005289">
    <property type="protein sequence ID" value="KAH0618285.1"/>
    <property type="molecule type" value="Genomic_DNA"/>
</dbReference>
<name>A0ABQ7SLR8_PHRPL</name>
<evidence type="ECO:0000256" key="1">
    <source>
        <dbReference type="ARBA" id="ARBA00004496"/>
    </source>
</evidence>
<keyword evidence="7 11" id="KW-0456">Lyase</keyword>
<comment type="caution">
    <text evidence="12">The sequence shown here is derived from an EMBL/GenBank/DDBJ whole genome shotgun (WGS) entry which is preliminary data.</text>
</comment>
<evidence type="ECO:0000256" key="9">
    <source>
        <dbReference type="ARBA" id="ARBA00023277"/>
    </source>
</evidence>
<comment type="subcellular location">
    <subcellularLocation>
        <location evidence="1">Cytoplasm</location>
    </subcellularLocation>
</comment>
<organism evidence="12 13">
    <name type="scientific">Phrynosoma platyrhinos</name>
    <name type="common">Desert horned lizard</name>
    <dbReference type="NCBI Taxonomy" id="52577"/>
    <lineage>
        <taxon>Eukaryota</taxon>
        <taxon>Metazoa</taxon>
        <taxon>Chordata</taxon>
        <taxon>Craniata</taxon>
        <taxon>Vertebrata</taxon>
        <taxon>Euteleostomi</taxon>
        <taxon>Lepidosauria</taxon>
        <taxon>Squamata</taxon>
        <taxon>Bifurcata</taxon>
        <taxon>Unidentata</taxon>
        <taxon>Episquamata</taxon>
        <taxon>Toxicofera</taxon>
        <taxon>Iguania</taxon>
        <taxon>Phrynosomatidae</taxon>
        <taxon>Phrynosomatinae</taxon>
        <taxon>Phrynosoma</taxon>
    </lineage>
</organism>
<keyword evidence="8" id="KW-0704">Schiff base</keyword>
<evidence type="ECO:0000313" key="13">
    <source>
        <dbReference type="Proteomes" id="UP000826234"/>
    </source>
</evidence>
<dbReference type="SMART" id="SM01130">
    <property type="entry name" value="DHDPS"/>
    <property type="match status" value="1"/>
</dbReference>
<gene>
    <name evidence="12" type="ORF">JD844_017338</name>
</gene>
<dbReference type="PRINTS" id="PR00146">
    <property type="entry name" value="DHPICSNTHASE"/>
</dbReference>
<keyword evidence="6" id="KW-0963">Cytoplasm</keyword>
<comment type="subunit">
    <text evidence="4">Homotetramer.</text>
</comment>
<dbReference type="Proteomes" id="UP000826234">
    <property type="component" value="Unassembled WGS sequence"/>
</dbReference>
<comment type="similarity">
    <text evidence="3">Belongs to the DapA family. NanA subfamily.</text>
</comment>
<keyword evidence="13" id="KW-1185">Reference proteome</keyword>
<evidence type="ECO:0000256" key="3">
    <source>
        <dbReference type="ARBA" id="ARBA00006324"/>
    </source>
</evidence>
<comment type="catalytic activity">
    <reaction evidence="10">
        <text>aceneuramate = aldehydo-N-acetyl-D-mannosamine + pyruvate</text>
        <dbReference type="Rhea" id="RHEA:23296"/>
        <dbReference type="ChEBI" id="CHEBI:15361"/>
        <dbReference type="ChEBI" id="CHEBI:17122"/>
        <dbReference type="ChEBI" id="CHEBI:173083"/>
        <dbReference type="EC" id="4.1.3.3"/>
    </reaction>
</comment>
<evidence type="ECO:0000256" key="8">
    <source>
        <dbReference type="ARBA" id="ARBA00023270"/>
    </source>
</evidence>
<protein>
    <recommendedName>
        <fullName evidence="5">N-acetylneuraminate lyase</fullName>
        <ecNumber evidence="5">4.1.3.3</ecNumber>
    </recommendedName>
</protein>
<evidence type="ECO:0000256" key="7">
    <source>
        <dbReference type="ARBA" id="ARBA00023239"/>
    </source>
</evidence>
<accession>A0ABQ7SLR8</accession>